<evidence type="ECO:0000313" key="3">
    <source>
        <dbReference type="Proteomes" id="UP000255036"/>
    </source>
</evidence>
<keyword evidence="3" id="KW-1185">Reference proteome</keyword>
<dbReference type="GO" id="GO:0008757">
    <property type="term" value="F:S-adenosylmethionine-dependent methyltransferase activity"/>
    <property type="evidence" value="ECO:0007669"/>
    <property type="project" value="InterPro"/>
</dbReference>
<dbReference type="RefSeq" id="WP_115480427.1">
    <property type="nucleotide sequence ID" value="NZ_QRCT01000009.1"/>
</dbReference>
<dbReference type="Pfam" id="PF08241">
    <property type="entry name" value="Methyltransf_11"/>
    <property type="match status" value="1"/>
</dbReference>
<dbReference type="EMBL" id="QRCT01000009">
    <property type="protein sequence ID" value="RDU24943.1"/>
    <property type="molecule type" value="Genomic_DNA"/>
</dbReference>
<comment type="caution">
    <text evidence="2">The sequence shown here is derived from an EMBL/GenBank/DDBJ whole genome shotgun (WGS) entry which is preliminary data.</text>
</comment>
<feature type="domain" description="Methyltransferase type 11" evidence="1">
    <location>
        <begin position="52"/>
        <end position="146"/>
    </location>
</feature>
<dbReference type="CDD" id="cd02440">
    <property type="entry name" value="AdoMet_MTases"/>
    <property type="match status" value="1"/>
</dbReference>
<evidence type="ECO:0000259" key="1">
    <source>
        <dbReference type="Pfam" id="PF08241"/>
    </source>
</evidence>
<name>A0A371AZG7_9FIRM</name>
<dbReference type="InterPro" id="IPR013216">
    <property type="entry name" value="Methyltransf_11"/>
</dbReference>
<dbReference type="OrthoDB" id="5522265at2"/>
<reference evidence="2 3" key="1">
    <citation type="submission" date="2018-07" db="EMBL/GenBank/DDBJ databases">
        <title>Anaerosacharophilus polymeroproducens gen. nov. sp. nov., an anaerobic bacterium isolated from salt field.</title>
        <authorList>
            <person name="Kim W."/>
            <person name="Yang S.-H."/>
            <person name="Oh J."/>
            <person name="Lee J.-H."/>
            <person name="Kwon K.K."/>
        </authorList>
    </citation>
    <scope>NUCLEOTIDE SEQUENCE [LARGE SCALE GENOMIC DNA]</scope>
    <source>
        <strain evidence="2 3">MCWD5</strain>
    </source>
</reference>
<dbReference type="AlphaFoldDB" id="A0A371AZG7"/>
<evidence type="ECO:0000313" key="2">
    <source>
        <dbReference type="EMBL" id="RDU24943.1"/>
    </source>
</evidence>
<organism evidence="2 3">
    <name type="scientific">Anaerosacchariphilus polymeriproducens</name>
    <dbReference type="NCBI Taxonomy" id="1812858"/>
    <lineage>
        <taxon>Bacteria</taxon>
        <taxon>Bacillati</taxon>
        <taxon>Bacillota</taxon>
        <taxon>Clostridia</taxon>
        <taxon>Lachnospirales</taxon>
        <taxon>Lachnospiraceae</taxon>
        <taxon>Anaerosacchariphilus</taxon>
    </lineage>
</organism>
<keyword evidence="2" id="KW-0808">Transferase</keyword>
<sequence length="243" mass="28161">MEKIEERVRGYWTKRAEDFSTVRRMELEDEISERWINEIKKKLPERKKLRILDVGTGTGYFAILLAEQGYDLVGVDLTPAMIEEAKKLANEKQLDIQFLVMDAQNLEFPDESFDVVIARNLTWTLPEPKQAYLEWMRVLVKGGILLNFDADYGQQVLCMEKKGTPDNLNQSGFHIGMTQELKEESNQITKAMEISKKKRPEWDISVLEELGFLNTQCDKEAGNRILRERNGKDSPTFLITVQK</sequence>
<proteinExistence type="predicted"/>
<dbReference type="InterPro" id="IPR029063">
    <property type="entry name" value="SAM-dependent_MTases_sf"/>
</dbReference>
<dbReference type="Gene3D" id="3.40.50.150">
    <property type="entry name" value="Vaccinia Virus protein VP39"/>
    <property type="match status" value="1"/>
</dbReference>
<dbReference type="Proteomes" id="UP000255036">
    <property type="component" value="Unassembled WGS sequence"/>
</dbReference>
<dbReference type="PANTHER" id="PTHR43591">
    <property type="entry name" value="METHYLTRANSFERASE"/>
    <property type="match status" value="1"/>
</dbReference>
<dbReference type="SUPFAM" id="SSF53335">
    <property type="entry name" value="S-adenosyl-L-methionine-dependent methyltransferases"/>
    <property type="match status" value="1"/>
</dbReference>
<protein>
    <submittedName>
        <fullName evidence="2">Class I SAM-dependent methyltransferase</fullName>
    </submittedName>
</protein>
<dbReference type="GO" id="GO:0032259">
    <property type="term" value="P:methylation"/>
    <property type="evidence" value="ECO:0007669"/>
    <property type="project" value="UniProtKB-KW"/>
</dbReference>
<keyword evidence="2" id="KW-0489">Methyltransferase</keyword>
<dbReference type="PANTHER" id="PTHR43591:SF24">
    <property type="entry name" value="2-METHOXY-6-POLYPRENYL-1,4-BENZOQUINOL METHYLASE, MITOCHONDRIAL"/>
    <property type="match status" value="1"/>
</dbReference>
<gene>
    <name evidence="2" type="ORF">DWV06_01565</name>
</gene>
<accession>A0A371AZG7</accession>